<evidence type="ECO:0000256" key="1">
    <source>
        <dbReference type="ARBA" id="ARBA00006914"/>
    </source>
</evidence>
<dbReference type="Pfam" id="PF00004">
    <property type="entry name" value="AAA"/>
    <property type="match status" value="1"/>
</dbReference>
<feature type="domain" description="AAA+ ATPase" evidence="5">
    <location>
        <begin position="12"/>
        <end position="149"/>
    </location>
</feature>
<dbReference type="PANTHER" id="PTHR23074:SF17">
    <property type="entry name" value="FIDGETIN-LIKE PROTEIN 1"/>
    <property type="match status" value="1"/>
</dbReference>
<dbReference type="PANTHER" id="PTHR23074">
    <property type="entry name" value="AAA DOMAIN-CONTAINING"/>
    <property type="match status" value="1"/>
</dbReference>
<dbReference type="AlphaFoldDB" id="A0A7S3IIN4"/>
<dbReference type="InterPro" id="IPR041569">
    <property type="entry name" value="AAA_lid_3"/>
</dbReference>
<dbReference type="GO" id="GO:0005524">
    <property type="term" value="F:ATP binding"/>
    <property type="evidence" value="ECO:0007669"/>
    <property type="project" value="UniProtKB-KW"/>
</dbReference>
<dbReference type="FunFam" id="1.10.8.60:FF:000022">
    <property type="entry name" value="Fidgetin like 1"/>
    <property type="match status" value="1"/>
</dbReference>
<dbReference type="InterPro" id="IPR003593">
    <property type="entry name" value="AAA+_ATPase"/>
</dbReference>
<dbReference type="Gene3D" id="3.40.50.300">
    <property type="entry name" value="P-loop containing nucleotide triphosphate hydrolases"/>
    <property type="match status" value="1"/>
</dbReference>
<gene>
    <name evidence="6" type="ORF">SINC0208_LOCUS3909</name>
</gene>
<dbReference type="InterPro" id="IPR003960">
    <property type="entry name" value="ATPase_AAA_CS"/>
</dbReference>
<evidence type="ECO:0000313" key="6">
    <source>
        <dbReference type="EMBL" id="CAE0323324.1"/>
    </source>
</evidence>
<keyword evidence="3 4" id="KW-0067">ATP-binding</keyword>
<evidence type="ECO:0000256" key="3">
    <source>
        <dbReference type="ARBA" id="ARBA00022840"/>
    </source>
</evidence>
<evidence type="ECO:0000256" key="2">
    <source>
        <dbReference type="ARBA" id="ARBA00022741"/>
    </source>
</evidence>
<name>A0A7S3IIN4_9SPIT</name>
<dbReference type="InterPro" id="IPR015415">
    <property type="entry name" value="Spast_Vps4_C"/>
</dbReference>
<dbReference type="EMBL" id="HBIH01009592">
    <property type="protein sequence ID" value="CAE0323324.1"/>
    <property type="molecule type" value="Transcribed_RNA"/>
</dbReference>
<dbReference type="SUPFAM" id="SSF52540">
    <property type="entry name" value="P-loop containing nucleoside triphosphate hydrolases"/>
    <property type="match status" value="1"/>
</dbReference>
<dbReference type="CDD" id="cd19509">
    <property type="entry name" value="RecA-like_VPS4-like"/>
    <property type="match status" value="1"/>
</dbReference>
<evidence type="ECO:0000259" key="5">
    <source>
        <dbReference type="SMART" id="SM00382"/>
    </source>
</evidence>
<dbReference type="SMART" id="SM00382">
    <property type="entry name" value="AAA"/>
    <property type="match status" value="1"/>
</dbReference>
<reference evidence="6" key="1">
    <citation type="submission" date="2021-01" db="EMBL/GenBank/DDBJ databases">
        <authorList>
            <person name="Corre E."/>
            <person name="Pelletier E."/>
            <person name="Niang G."/>
            <person name="Scheremetjew M."/>
            <person name="Finn R."/>
            <person name="Kale V."/>
            <person name="Holt S."/>
            <person name="Cochrane G."/>
            <person name="Meng A."/>
            <person name="Brown T."/>
            <person name="Cohen L."/>
        </authorList>
    </citation>
    <scope>NUCLEOTIDE SEQUENCE</scope>
    <source>
        <strain evidence="6">S3</strain>
    </source>
</reference>
<dbReference type="InterPro" id="IPR027417">
    <property type="entry name" value="P-loop_NTPase"/>
</dbReference>
<protein>
    <recommendedName>
        <fullName evidence="5">AAA+ ATPase domain-containing protein</fullName>
    </recommendedName>
</protein>
<dbReference type="Gene3D" id="1.10.8.60">
    <property type="match status" value="1"/>
</dbReference>
<dbReference type="InterPro" id="IPR050304">
    <property type="entry name" value="MT-severing_AAA_ATPase"/>
</dbReference>
<evidence type="ECO:0000256" key="4">
    <source>
        <dbReference type="RuleBase" id="RU003651"/>
    </source>
</evidence>
<accession>A0A7S3IIN4</accession>
<sequence>MRPDLFSGIYAPSKGILLYGPPGTGKTLLAKAIATECKSTFFSISASTLTSKWMGEGEKLMRGLFAMAIEQAPSVIFFDEIDSIMGARGGNEHEASRRMKTEFLVQFDGVNNQTEGKNMLVLAATNRPWDLDEAALRRLTRRVYIPLPDKEARQAIVEGKLKDVAHNVGGDSMAQVMSLTEGYSCADMQAMIKEAAMYPMRELPPDKILNATKDQIRRIEVKDFDKAVKSQPPSVSKQSIMEFTNWRKQLGQA</sequence>
<keyword evidence="2 4" id="KW-0547">Nucleotide-binding</keyword>
<proteinExistence type="inferred from homology"/>
<dbReference type="PROSITE" id="PS00674">
    <property type="entry name" value="AAA"/>
    <property type="match status" value="1"/>
</dbReference>
<comment type="similarity">
    <text evidence="1 4">Belongs to the AAA ATPase family.</text>
</comment>
<dbReference type="GO" id="GO:0016887">
    <property type="term" value="F:ATP hydrolysis activity"/>
    <property type="evidence" value="ECO:0007669"/>
    <property type="project" value="InterPro"/>
</dbReference>
<dbReference type="InterPro" id="IPR003959">
    <property type="entry name" value="ATPase_AAA_core"/>
</dbReference>
<dbReference type="Pfam" id="PF09336">
    <property type="entry name" value="Vps4_C"/>
    <property type="match status" value="1"/>
</dbReference>
<dbReference type="Pfam" id="PF17862">
    <property type="entry name" value="AAA_lid_3"/>
    <property type="match status" value="1"/>
</dbReference>
<organism evidence="6">
    <name type="scientific">Strombidium inclinatum</name>
    <dbReference type="NCBI Taxonomy" id="197538"/>
    <lineage>
        <taxon>Eukaryota</taxon>
        <taxon>Sar</taxon>
        <taxon>Alveolata</taxon>
        <taxon>Ciliophora</taxon>
        <taxon>Intramacronucleata</taxon>
        <taxon>Spirotrichea</taxon>
        <taxon>Oligotrichia</taxon>
        <taxon>Strombidiidae</taxon>
        <taxon>Strombidium</taxon>
    </lineage>
</organism>